<gene>
    <name evidence="6" type="ORF">D9757_012403</name>
</gene>
<dbReference type="PROSITE" id="PS50865">
    <property type="entry name" value="ZF_MYND_2"/>
    <property type="match status" value="1"/>
</dbReference>
<reference evidence="6 7" key="1">
    <citation type="journal article" date="2020" name="ISME J.">
        <title>Uncovering the hidden diversity of litter-decomposition mechanisms in mushroom-forming fungi.</title>
        <authorList>
            <person name="Floudas D."/>
            <person name="Bentzer J."/>
            <person name="Ahren D."/>
            <person name="Johansson T."/>
            <person name="Persson P."/>
            <person name="Tunlid A."/>
        </authorList>
    </citation>
    <scope>NUCLEOTIDE SEQUENCE [LARGE SCALE GENOMIC DNA]</scope>
    <source>
        <strain evidence="6 7">CBS 406.79</strain>
    </source>
</reference>
<evidence type="ECO:0000313" key="6">
    <source>
        <dbReference type="EMBL" id="KAF5374541.1"/>
    </source>
</evidence>
<evidence type="ECO:0000256" key="2">
    <source>
        <dbReference type="ARBA" id="ARBA00022771"/>
    </source>
</evidence>
<organism evidence="6 7">
    <name type="scientific">Collybiopsis confluens</name>
    <dbReference type="NCBI Taxonomy" id="2823264"/>
    <lineage>
        <taxon>Eukaryota</taxon>
        <taxon>Fungi</taxon>
        <taxon>Dikarya</taxon>
        <taxon>Basidiomycota</taxon>
        <taxon>Agaricomycotina</taxon>
        <taxon>Agaricomycetes</taxon>
        <taxon>Agaricomycetidae</taxon>
        <taxon>Agaricales</taxon>
        <taxon>Marasmiineae</taxon>
        <taxon>Omphalotaceae</taxon>
        <taxon>Collybiopsis</taxon>
    </lineage>
</organism>
<dbReference type="Pfam" id="PF01753">
    <property type="entry name" value="zf-MYND"/>
    <property type="match status" value="1"/>
</dbReference>
<keyword evidence="7" id="KW-1185">Reference proteome</keyword>
<dbReference type="SUPFAM" id="SSF144232">
    <property type="entry name" value="HIT/MYND zinc finger-like"/>
    <property type="match status" value="1"/>
</dbReference>
<dbReference type="OrthoDB" id="3067133at2759"/>
<feature type="domain" description="MYND-type" evidence="5">
    <location>
        <begin position="319"/>
        <end position="359"/>
    </location>
</feature>
<keyword evidence="2 4" id="KW-0863">Zinc-finger</keyword>
<keyword evidence="1" id="KW-0479">Metal-binding</keyword>
<keyword evidence="3" id="KW-0862">Zinc</keyword>
<dbReference type="AlphaFoldDB" id="A0A8H5LYZ1"/>
<evidence type="ECO:0000256" key="3">
    <source>
        <dbReference type="ARBA" id="ARBA00022833"/>
    </source>
</evidence>
<dbReference type="InterPro" id="IPR002893">
    <property type="entry name" value="Znf_MYND"/>
</dbReference>
<sequence>MGSRCSATIFEDLGELGDLGCPIVHKLALLYHALVTQGFHLRLDSTSTSEFGQAIARLTLYALAIPGFPRGNGSAVIPELLDRCVEIFGITHDFLHGMLGPNIDKIITPQLMNLISTRIIHIAHASEAYEILILASWLYVLGNVSADSSVLLRGLLDRRSVLFLVPLLHRVGKSFYGRKDTTTFLDQLPLWEVIVRFIWCSCKVGGSKTIIAVIDAGILPILWKFSRNVHDVRVNASVTTDTRFYTLLEVFGAFTVFRSVQKCLQKHLRKSPLFDINPDDESSEPPVHPIWSKLKRKLLYRIEIRVLLEHYEVYCSNVDASCATEAPAKLFQCGGCHLAFYCSRSCQKTHWNRDHREICRAVPDEAKRTLIAPLVFHYAKFVKDCLYQFPDERDRRLMGEIGKAESWYMRNELLSKDGVQELAVTTLDSMPVFQLDFTCGPDVVQQPQLTLGEAKRIIPGEDRHWDSLVHDYLADRNSGYNVLGPIVLSFFPAPAGEQAVKYILTPPPFPAPGSDRT</sequence>
<dbReference type="GO" id="GO:0008270">
    <property type="term" value="F:zinc ion binding"/>
    <property type="evidence" value="ECO:0007669"/>
    <property type="project" value="UniProtKB-KW"/>
</dbReference>
<comment type="caution">
    <text evidence="6">The sequence shown here is derived from an EMBL/GenBank/DDBJ whole genome shotgun (WGS) entry which is preliminary data.</text>
</comment>
<evidence type="ECO:0000259" key="5">
    <source>
        <dbReference type="PROSITE" id="PS50865"/>
    </source>
</evidence>
<evidence type="ECO:0000313" key="7">
    <source>
        <dbReference type="Proteomes" id="UP000518752"/>
    </source>
</evidence>
<dbReference type="Proteomes" id="UP000518752">
    <property type="component" value="Unassembled WGS sequence"/>
</dbReference>
<accession>A0A8H5LYZ1</accession>
<evidence type="ECO:0000256" key="4">
    <source>
        <dbReference type="PROSITE-ProRule" id="PRU00134"/>
    </source>
</evidence>
<name>A0A8H5LYZ1_9AGAR</name>
<dbReference type="EMBL" id="JAACJN010000101">
    <property type="protein sequence ID" value="KAF5374541.1"/>
    <property type="molecule type" value="Genomic_DNA"/>
</dbReference>
<protein>
    <recommendedName>
        <fullName evidence="5">MYND-type domain-containing protein</fullName>
    </recommendedName>
</protein>
<dbReference type="Gene3D" id="6.10.140.2220">
    <property type="match status" value="1"/>
</dbReference>
<evidence type="ECO:0000256" key="1">
    <source>
        <dbReference type="ARBA" id="ARBA00022723"/>
    </source>
</evidence>
<proteinExistence type="predicted"/>